<proteinExistence type="predicted"/>
<evidence type="ECO:0000313" key="1">
    <source>
        <dbReference type="EMBL" id="CAF1711053.1"/>
    </source>
</evidence>
<reference evidence="1" key="3">
    <citation type="submission" date="2021-01" db="EMBL/GenBank/DDBJ databases">
        <authorList>
            <consortium name="Genoscope - CEA"/>
            <person name="William W."/>
        </authorList>
    </citation>
    <scope>NUCLEOTIDE SEQUENCE</scope>
</reference>
<name>A0A078I874_BRANA</name>
<dbReference type="Proteomes" id="UP000028999">
    <property type="component" value="Unassembled WGS sequence"/>
</dbReference>
<dbReference type="Proteomes" id="UP001295469">
    <property type="component" value="Chromosome C03"/>
</dbReference>
<organism evidence="2 3">
    <name type="scientific">Brassica napus</name>
    <name type="common">Rape</name>
    <dbReference type="NCBI Taxonomy" id="3708"/>
    <lineage>
        <taxon>Eukaryota</taxon>
        <taxon>Viridiplantae</taxon>
        <taxon>Streptophyta</taxon>
        <taxon>Embryophyta</taxon>
        <taxon>Tracheophyta</taxon>
        <taxon>Spermatophyta</taxon>
        <taxon>Magnoliopsida</taxon>
        <taxon>eudicotyledons</taxon>
        <taxon>Gunneridae</taxon>
        <taxon>Pentapetalae</taxon>
        <taxon>rosids</taxon>
        <taxon>malvids</taxon>
        <taxon>Brassicales</taxon>
        <taxon>Brassicaceae</taxon>
        <taxon>Brassiceae</taxon>
        <taxon>Brassica</taxon>
    </lineage>
</organism>
<sequence>MFTISLFTQLLSKRKTDIVFFISLVVLGRRGEVTACLMAVKFPDWWSVLVLGERCLRLIGKDEFFLVEEAVCSVVFTVVRGHCEHVVQMRIPALDEETPCFVCLPI</sequence>
<dbReference type="OMA" id="MRIPALD"/>
<accession>A0A078I874</accession>
<protein>
    <submittedName>
        <fullName evidence="1">(rape) hypothetical protein</fullName>
    </submittedName>
    <submittedName>
        <fullName evidence="2">BnaC03g64320D protein</fullName>
    </submittedName>
</protein>
<reference evidence="2 3" key="1">
    <citation type="journal article" date="2014" name="Science">
        <title>Plant genetics. Early allopolyploid evolution in the post-Neolithic Brassica napus oilseed genome.</title>
        <authorList>
            <person name="Chalhoub B."/>
            <person name="Denoeud F."/>
            <person name="Liu S."/>
            <person name="Parkin I.A."/>
            <person name="Tang H."/>
            <person name="Wang X."/>
            <person name="Chiquet J."/>
            <person name="Belcram H."/>
            <person name="Tong C."/>
            <person name="Samans B."/>
            <person name="Correa M."/>
            <person name="Da Silva C."/>
            <person name="Just J."/>
            <person name="Falentin C."/>
            <person name="Koh C.S."/>
            <person name="Le Clainche I."/>
            <person name="Bernard M."/>
            <person name="Bento P."/>
            <person name="Noel B."/>
            <person name="Labadie K."/>
            <person name="Alberti A."/>
            <person name="Charles M."/>
            <person name="Arnaud D."/>
            <person name="Guo H."/>
            <person name="Daviaud C."/>
            <person name="Alamery S."/>
            <person name="Jabbari K."/>
            <person name="Zhao M."/>
            <person name="Edger P.P."/>
            <person name="Chelaifa H."/>
            <person name="Tack D."/>
            <person name="Lassalle G."/>
            <person name="Mestiri I."/>
            <person name="Schnel N."/>
            <person name="Le Paslier M.C."/>
            <person name="Fan G."/>
            <person name="Renault V."/>
            <person name="Bayer P.E."/>
            <person name="Golicz A.A."/>
            <person name="Manoli S."/>
            <person name="Lee T.H."/>
            <person name="Thi V.H."/>
            <person name="Chalabi S."/>
            <person name="Hu Q."/>
            <person name="Fan C."/>
            <person name="Tollenaere R."/>
            <person name="Lu Y."/>
            <person name="Battail C."/>
            <person name="Shen J."/>
            <person name="Sidebottom C.H."/>
            <person name="Wang X."/>
            <person name="Canaguier A."/>
            <person name="Chauveau A."/>
            <person name="Berard A."/>
            <person name="Deniot G."/>
            <person name="Guan M."/>
            <person name="Liu Z."/>
            <person name="Sun F."/>
            <person name="Lim Y.P."/>
            <person name="Lyons E."/>
            <person name="Town C.D."/>
            <person name="Bancroft I."/>
            <person name="Wang X."/>
            <person name="Meng J."/>
            <person name="Ma J."/>
            <person name="Pires J.C."/>
            <person name="King G.J."/>
            <person name="Brunel D."/>
            <person name="Delourme R."/>
            <person name="Renard M."/>
            <person name="Aury J.M."/>
            <person name="Adams K.L."/>
            <person name="Batley J."/>
            <person name="Snowdon R.J."/>
            <person name="Tost J."/>
            <person name="Edwards D."/>
            <person name="Zhou Y."/>
            <person name="Hua W."/>
            <person name="Sharpe A.G."/>
            <person name="Paterson A.H."/>
            <person name="Guan C."/>
            <person name="Wincker P."/>
        </authorList>
    </citation>
    <scope>NUCLEOTIDE SEQUENCE [LARGE SCALE GENOMIC DNA]</scope>
    <source>
        <strain evidence="3">cv. Darmor-bzh</strain>
    </source>
</reference>
<dbReference type="EMBL" id="LK032697">
    <property type="protein sequence ID" value="CDY47110.1"/>
    <property type="molecule type" value="Genomic_DNA"/>
</dbReference>
<dbReference type="EMBL" id="HG994367">
    <property type="protein sequence ID" value="CAF1711053.1"/>
    <property type="molecule type" value="Genomic_DNA"/>
</dbReference>
<evidence type="ECO:0000313" key="2">
    <source>
        <dbReference type="EMBL" id="CDY47110.1"/>
    </source>
</evidence>
<dbReference type="Gramene" id="CDY47110">
    <property type="protein sequence ID" value="CDY47110"/>
    <property type="gene ID" value="GSBRNA2T00086743001"/>
</dbReference>
<keyword evidence="3" id="KW-1185">Reference proteome</keyword>
<reference evidence="2" key="2">
    <citation type="submission" date="2014-06" db="EMBL/GenBank/DDBJ databases">
        <authorList>
            <person name="Genoscope - CEA"/>
        </authorList>
    </citation>
    <scope>NUCLEOTIDE SEQUENCE</scope>
</reference>
<dbReference type="AlphaFoldDB" id="A0A078I874"/>
<dbReference type="PaxDb" id="3708-A0A078I874"/>
<gene>
    <name evidence="2" type="primary">BnaC03g64320D</name>
    <name evidence="1" type="ORF">DARMORV10_C03P83460.1</name>
    <name evidence="2" type="ORF">GSBRNA2T00086743001</name>
</gene>
<evidence type="ECO:0000313" key="3">
    <source>
        <dbReference type="Proteomes" id="UP000028999"/>
    </source>
</evidence>